<evidence type="ECO:0008006" key="3">
    <source>
        <dbReference type="Google" id="ProtNLM"/>
    </source>
</evidence>
<dbReference type="AlphaFoldDB" id="A0AAV6W4K3"/>
<evidence type="ECO:0000313" key="1">
    <source>
        <dbReference type="EMBL" id="KAG8365241.1"/>
    </source>
</evidence>
<name>A0AAV6W4K3_9LAMI</name>
<evidence type="ECO:0000313" key="2">
    <source>
        <dbReference type="Proteomes" id="UP000826271"/>
    </source>
</evidence>
<organism evidence="1 2">
    <name type="scientific">Buddleja alternifolia</name>
    <dbReference type="NCBI Taxonomy" id="168488"/>
    <lineage>
        <taxon>Eukaryota</taxon>
        <taxon>Viridiplantae</taxon>
        <taxon>Streptophyta</taxon>
        <taxon>Embryophyta</taxon>
        <taxon>Tracheophyta</taxon>
        <taxon>Spermatophyta</taxon>
        <taxon>Magnoliopsida</taxon>
        <taxon>eudicotyledons</taxon>
        <taxon>Gunneridae</taxon>
        <taxon>Pentapetalae</taxon>
        <taxon>asterids</taxon>
        <taxon>lamiids</taxon>
        <taxon>Lamiales</taxon>
        <taxon>Scrophulariaceae</taxon>
        <taxon>Buddlejeae</taxon>
        <taxon>Buddleja</taxon>
    </lineage>
</organism>
<dbReference type="Proteomes" id="UP000826271">
    <property type="component" value="Unassembled WGS sequence"/>
</dbReference>
<keyword evidence="2" id="KW-1185">Reference proteome</keyword>
<sequence>MVVNTIEETGENIVAGAGEFHLEILLKDLNDDYMKGTEILTFALEVLYCETVLKRSSPIMMSKSENKQNQLYMEARPLEMTLAEAIDDEDTKVDDIKPIMDYKDNIRNKSVIRHLHHRKSTLTDSLVAVAFL</sequence>
<dbReference type="GO" id="GO:0003924">
    <property type="term" value="F:GTPase activity"/>
    <property type="evidence" value="ECO:0007669"/>
    <property type="project" value="TreeGrafter"/>
</dbReference>
<dbReference type="PANTHER" id="PTHR42908">
    <property type="entry name" value="TRANSLATION ELONGATION FACTOR-RELATED"/>
    <property type="match status" value="1"/>
</dbReference>
<comment type="caution">
    <text evidence="1">The sequence shown here is derived from an EMBL/GenBank/DDBJ whole genome shotgun (WGS) entry which is preliminary data.</text>
</comment>
<dbReference type="PANTHER" id="PTHR42908:SF42">
    <property type="entry name" value="ELONGATION FACTOR 2-RELATED"/>
    <property type="match status" value="1"/>
</dbReference>
<dbReference type="GO" id="GO:0003746">
    <property type="term" value="F:translation elongation factor activity"/>
    <property type="evidence" value="ECO:0007669"/>
    <property type="project" value="TreeGrafter"/>
</dbReference>
<dbReference type="GO" id="GO:0005829">
    <property type="term" value="C:cytosol"/>
    <property type="evidence" value="ECO:0007669"/>
    <property type="project" value="TreeGrafter"/>
</dbReference>
<dbReference type="SUPFAM" id="SSF54980">
    <property type="entry name" value="EF-G C-terminal domain-like"/>
    <property type="match status" value="1"/>
</dbReference>
<gene>
    <name evidence="1" type="ORF">BUALT_Bualt18G0083800</name>
</gene>
<dbReference type="InterPro" id="IPR020568">
    <property type="entry name" value="Ribosomal_Su5_D2-typ_SF"/>
</dbReference>
<reference evidence="1" key="1">
    <citation type="submission" date="2019-10" db="EMBL/GenBank/DDBJ databases">
        <authorList>
            <person name="Zhang R."/>
            <person name="Pan Y."/>
            <person name="Wang J."/>
            <person name="Ma R."/>
            <person name="Yu S."/>
        </authorList>
    </citation>
    <scope>NUCLEOTIDE SEQUENCE</scope>
    <source>
        <strain evidence="1">LA-IB0</strain>
        <tissue evidence="1">Leaf</tissue>
    </source>
</reference>
<dbReference type="Gene3D" id="3.30.230.10">
    <property type="match status" value="1"/>
</dbReference>
<dbReference type="EMBL" id="WHWC01000018">
    <property type="protein sequence ID" value="KAG8365241.1"/>
    <property type="molecule type" value="Genomic_DNA"/>
</dbReference>
<proteinExistence type="predicted"/>
<dbReference type="GO" id="GO:1990904">
    <property type="term" value="C:ribonucleoprotein complex"/>
    <property type="evidence" value="ECO:0007669"/>
    <property type="project" value="TreeGrafter"/>
</dbReference>
<accession>A0AAV6W4K3</accession>
<dbReference type="Gene3D" id="3.30.70.870">
    <property type="entry name" value="Elongation Factor G (Translational Gtpase), domain 3"/>
    <property type="match status" value="1"/>
</dbReference>
<dbReference type="InterPro" id="IPR035647">
    <property type="entry name" value="EFG_III/V"/>
</dbReference>
<dbReference type="GO" id="GO:0043022">
    <property type="term" value="F:ribosome binding"/>
    <property type="evidence" value="ECO:0007669"/>
    <property type="project" value="TreeGrafter"/>
</dbReference>
<protein>
    <recommendedName>
        <fullName evidence="3">Elongation factor 2</fullName>
    </recommendedName>
</protein>
<dbReference type="SUPFAM" id="SSF54211">
    <property type="entry name" value="Ribosomal protein S5 domain 2-like"/>
    <property type="match status" value="1"/>
</dbReference>
<dbReference type="InterPro" id="IPR014721">
    <property type="entry name" value="Ribsml_uS5_D2-typ_fold_subgr"/>
</dbReference>